<dbReference type="AlphaFoldDB" id="L1JFX4"/>
<keyword evidence="2" id="KW-0009">Actin-binding</keyword>
<name>L1JFX4_GUITC</name>
<evidence type="ECO:0000256" key="2">
    <source>
        <dbReference type="ARBA" id="ARBA00023203"/>
    </source>
</evidence>
<gene>
    <name evidence="5" type="ORF">GUITHDRAFT_162751</name>
</gene>
<dbReference type="GO" id="GO:0042147">
    <property type="term" value="P:retrograde transport, endosome to Golgi"/>
    <property type="evidence" value="ECO:0007669"/>
    <property type="project" value="TreeGrafter"/>
</dbReference>
<keyword evidence="7" id="KW-1185">Reference proteome</keyword>
<feature type="compositionally biased region" description="Low complexity" evidence="3">
    <location>
        <begin position="193"/>
        <end position="203"/>
    </location>
</feature>
<dbReference type="RefSeq" id="XP_005834024.1">
    <property type="nucleotide sequence ID" value="XM_005833967.1"/>
</dbReference>
<dbReference type="EMBL" id="JH992991">
    <property type="protein sequence ID" value="EKX47044.1"/>
    <property type="molecule type" value="Genomic_DNA"/>
</dbReference>
<evidence type="ECO:0000313" key="6">
    <source>
        <dbReference type="EnsemblProtists" id="EKX47044"/>
    </source>
</evidence>
<dbReference type="InterPro" id="IPR021854">
    <property type="entry name" value="WASH1_WAHD"/>
</dbReference>
<reference evidence="6" key="3">
    <citation type="submission" date="2016-03" db="UniProtKB">
        <authorList>
            <consortium name="EnsemblProtists"/>
        </authorList>
    </citation>
    <scope>IDENTIFICATION</scope>
</reference>
<organism evidence="5">
    <name type="scientific">Guillardia theta (strain CCMP2712)</name>
    <name type="common">Cryptophyte</name>
    <dbReference type="NCBI Taxonomy" id="905079"/>
    <lineage>
        <taxon>Eukaryota</taxon>
        <taxon>Cryptophyceae</taxon>
        <taxon>Pyrenomonadales</taxon>
        <taxon>Geminigeraceae</taxon>
        <taxon>Guillardia</taxon>
    </lineage>
</organism>
<dbReference type="PANTHER" id="PTHR23331:SF1">
    <property type="entry name" value="WASH COMPLEX SUBUNIT 1"/>
    <property type="match status" value="1"/>
</dbReference>
<dbReference type="GO" id="GO:0055037">
    <property type="term" value="C:recycling endosome"/>
    <property type="evidence" value="ECO:0007669"/>
    <property type="project" value="TreeGrafter"/>
</dbReference>
<dbReference type="PANTHER" id="PTHR23331">
    <property type="entry name" value="CXYORF1"/>
    <property type="match status" value="1"/>
</dbReference>
<feature type="compositionally biased region" description="Basic and acidic residues" evidence="3">
    <location>
        <begin position="166"/>
        <end position="179"/>
    </location>
</feature>
<dbReference type="GO" id="GO:0003779">
    <property type="term" value="F:actin binding"/>
    <property type="evidence" value="ECO:0007669"/>
    <property type="project" value="UniProtKB-KW"/>
</dbReference>
<dbReference type="PaxDb" id="55529-EKX47044"/>
<dbReference type="EnsemblProtists" id="EKX47044">
    <property type="protein sequence ID" value="EKX47044"/>
    <property type="gene ID" value="GUITHDRAFT_162751"/>
</dbReference>
<evidence type="ECO:0000256" key="3">
    <source>
        <dbReference type="SAM" id="MobiDB-lite"/>
    </source>
</evidence>
<comment type="similarity">
    <text evidence="1">Belongs to the WASH1 family.</text>
</comment>
<dbReference type="GO" id="GO:0043015">
    <property type="term" value="F:gamma-tubulin binding"/>
    <property type="evidence" value="ECO:0007669"/>
    <property type="project" value="TreeGrafter"/>
</dbReference>
<dbReference type="GO" id="GO:0032456">
    <property type="term" value="P:endocytic recycling"/>
    <property type="evidence" value="ECO:0007669"/>
    <property type="project" value="TreeGrafter"/>
</dbReference>
<feature type="domain" description="WASH1 WAHD" evidence="4">
    <location>
        <begin position="2"/>
        <end position="118"/>
    </location>
</feature>
<dbReference type="GO" id="GO:0006887">
    <property type="term" value="P:exocytosis"/>
    <property type="evidence" value="ECO:0007669"/>
    <property type="project" value="TreeGrafter"/>
</dbReference>
<dbReference type="InterPro" id="IPR028290">
    <property type="entry name" value="WASH1"/>
</dbReference>
<reference evidence="7" key="2">
    <citation type="submission" date="2012-11" db="EMBL/GenBank/DDBJ databases">
        <authorList>
            <person name="Kuo A."/>
            <person name="Curtis B.A."/>
            <person name="Tanifuji G."/>
            <person name="Burki F."/>
            <person name="Gruber A."/>
            <person name="Irimia M."/>
            <person name="Maruyama S."/>
            <person name="Arias M.C."/>
            <person name="Ball S.G."/>
            <person name="Gile G.H."/>
            <person name="Hirakawa Y."/>
            <person name="Hopkins J.F."/>
            <person name="Rensing S.A."/>
            <person name="Schmutz J."/>
            <person name="Symeonidi A."/>
            <person name="Elias M."/>
            <person name="Eveleigh R.J."/>
            <person name="Herman E.K."/>
            <person name="Klute M.J."/>
            <person name="Nakayama T."/>
            <person name="Obornik M."/>
            <person name="Reyes-Prieto A."/>
            <person name="Armbrust E.V."/>
            <person name="Aves S.J."/>
            <person name="Beiko R.G."/>
            <person name="Coutinho P."/>
            <person name="Dacks J.B."/>
            <person name="Durnford D.G."/>
            <person name="Fast N.M."/>
            <person name="Green B.R."/>
            <person name="Grisdale C."/>
            <person name="Hempe F."/>
            <person name="Henrissat B."/>
            <person name="Hoppner M.P."/>
            <person name="Ishida K.-I."/>
            <person name="Kim E."/>
            <person name="Koreny L."/>
            <person name="Kroth P.G."/>
            <person name="Liu Y."/>
            <person name="Malik S.-B."/>
            <person name="Maier U.G."/>
            <person name="McRose D."/>
            <person name="Mock T."/>
            <person name="Neilson J.A."/>
            <person name="Onodera N.T."/>
            <person name="Poole A.M."/>
            <person name="Pritham E.J."/>
            <person name="Richards T.A."/>
            <person name="Rocap G."/>
            <person name="Roy S.W."/>
            <person name="Sarai C."/>
            <person name="Schaack S."/>
            <person name="Shirato S."/>
            <person name="Slamovits C.H."/>
            <person name="Spencer D.F."/>
            <person name="Suzuki S."/>
            <person name="Worden A.Z."/>
            <person name="Zauner S."/>
            <person name="Barry K."/>
            <person name="Bell C."/>
            <person name="Bharti A.K."/>
            <person name="Crow J.A."/>
            <person name="Grimwood J."/>
            <person name="Kramer R."/>
            <person name="Lindquist E."/>
            <person name="Lucas S."/>
            <person name="Salamov A."/>
            <person name="McFadden G.I."/>
            <person name="Lane C.E."/>
            <person name="Keeling P.J."/>
            <person name="Gray M.W."/>
            <person name="Grigoriev I.V."/>
            <person name="Archibald J.M."/>
        </authorList>
    </citation>
    <scope>NUCLEOTIDE SEQUENCE</scope>
    <source>
        <strain evidence="7">CCMP2712</strain>
    </source>
</reference>
<dbReference type="HOGENOM" id="CLU_1312251_0_0_1"/>
<dbReference type="GO" id="GO:0034314">
    <property type="term" value="P:Arp2/3 complex-mediated actin nucleation"/>
    <property type="evidence" value="ECO:0007669"/>
    <property type="project" value="InterPro"/>
</dbReference>
<feature type="region of interest" description="Disordered" evidence="3">
    <location>
        <begin position="156"/>
        <end position="210"/>
    </location>
</feature>
<protein>
    <recommendedName>
        <fullName evidence="4">WASH1 WAHD domain-containing protein</fullName>
    </recommendedName>
</protein>
<dbReference type="OrthoDB" id="307871at2759"/>
<dbReference type="GO" id="GO:0071203">
    <property type="term" value="C:WASH complex"/>
    <property type="evidence" value="ECO:0007669"/>
    <property type="project" value="InterPro"/>
</dbReference>
<sequence>MNSVNAMLLFNSSENPYRGYMILDNLAGPEDEDDREPSAKPSKRPLAEAPASVKHGIELPSFGTVDFGFNPELGMVPNMNLPNVLPGLPNLADEICEWQTDSIAPSAIRAALPQLPTVVIIALLPFPPDLLLQEKKKPPSKAGGQVDLMADLKARLDRRRTGIGGGKEKEKKSKPKAEDSAPVSIGNIRGLESAAAKNKAASSDNDEWSD</sequence>
<dbReference type="STRING" id="905079.L1JFX4"/>
<dbReference type="GO" id="GO:0043014">
    <property type="term" value="F:alpha-tubulin binding"/>
    <property type="evidence" value="ECO:0007669"/>
    <property type="project" value="InterPro"/>
</dbReference>
<proteinExistence type="inferred from homology"/>
<dbReference type="GO" id="GO:0005769">
    <property type="term" value="C:early endosome"/>
    <property type="evidence" value="ECO:0007669"/>
    <property type="project" value="InterPro"/>
</dbReference>
<feature type="region of interest" description="Disordered" evidence="3">
    <location>
        <begin position="24"/>
        <end position="51"/>
    </location>
</feature>
<dbReference type="GeneID" id="17303791"/>
<reference evidence="5 7" key="1">
    <citation type="journal article" date="2012" name="Nature">
        <title>Algal genomes reveal evolutionary mosaicism and the fate of nucleomorphs.</title>
        <authorList>
            <consortium name="DOE Joint Genome Institute"/>
            <person name="Curtis B.A."/>
            <person name="Tanifuji G."/>
            <person name="Burki F."/>
            <person name="Gruber A."/>
            <person name="Irimia M."/>
            <person name="Maruyama S."/>
            <person name="Arias M.C."/>
            <person name="Ball S.G."/>
            <person name="Gile G.H."/>
            <person name="Hirakawa Y."/>
            <person name="Hopkins J.F."/>
            <person name="Kuo A."/>
            <person name="Rensing S.A."/>
            <person name="Schmutz J."/>
            <person name="Symeonidi A."/>
            <person name="Elias M."/>
            <person name="Eveleigh R.J."/>
            <person name="Herman E.K."/>
            <person name="Klute M.J."/>
            <person name="Nakayama T."/>
            <person name="Obornik M."/>
            <person name="Reyes-Prieto A."/>
            <person name="Armbrust E.V."/>
            <person name="Aves S.J."/>
            <person name="Beiko R.G."/>
            <person name="Coutinho P."/>
            <person name="Dacks J.B."/>
            <person name="Durnford D.G."/>
            <person name="Fast N.M."/>
            <person name="Green B.R."/>
            <person name="Grisdale C.J."/>
            <person name="Hempel F."/>
            <person name="Henrissat B."/>
            <person name="Hoppner M.P."/>
            <person name="Ishida K."/>
            <person name="Kim E."/>
            <person name="Koreny L."/>
            <person name="Kroth P.G."/>
            <person name="Liu Y."/>
            <person name="Malik S.B."/>
            <person name="Maier U.G."/>
            <person name="McRose D."/>
            <person name="Mock T."/>
            <person name="Neilson J.A."/>
            <person name="Onodera N.T."/>
            <person name="Poole A.M."/>
            <person name="Pritham E.J."/>
            <person name="Richards T.A."/>
            <person name="Rocap G."/>
            <person name="Roy S.W."/>
            <person name="Sarai C."/>
            <person name="Schaack S."/>
            <person name="Shirato S."/>
            <person name="Slamovits C.H."/>
            <person name="Spencer D.F."/>
            <person name="Suzuki S."/>
            <person name="Worden A.Z."/>
            <person name="Zauner S."/>
            <person name="Barry K."/>
            <person name="Bell C."/>
            <person name="Bharti A.K."/>
            <person name="Crow J.A."/>
            <person name="Grimwood J."/>
            <person name="Kramer R."/>
            <person name="Lindquist E."/>
            <person name="Lucas S."/>
            <person name="Salamov A."/>
            <person name="McFadden G.I."/>
            <person name="Lane C.E."/>
            <person name="Keeling P.J."/>
            <person name="Gray M.W."/>
            <person name="Grigoriev I.V."/>
            <person name="Archibald J.M."/>
        </authorList>
    </citation>
    <scope>NUCLEOTIDE SEQUENCE</scope>
    <source>
        <strain evidence="5 7">CCMP2712</strain>
    </source>
</reference>
<evidence type="ECO:0000259" key="4">
    <source>
        <dbReference type="Pfam" id="PF11945"/>
    </source>
</evidence>
<dbReference type="Proteomes" id="UP000011087">
    <property type="component" value="Unassembled WGS sequence"/>
</dbReference>
<dbReference type="Pfam" id="PF11945">
    <property type="entry name" value="WASH_WAHD"/>
    <property type="match status" value="1"/>
</dbReference>
<evidence type="ECO:0000256" key="1">
    <source>
        <dbReference type="ARBA" id="ARBA00005602"/>
    </source>
</evidence>
<evidence type="ECO:0000313" key="7">
    <source>
        <dbReference type="Proteomes" id="UP000011087"/>
    </source>
</evidence>
<dbReference type="GO" id="GO:0005829">
    <property type="term" value="C:cytosol"/>
    <property type="evidence" value="ECO:0007669"/>
    <property type="project" value="GOC"/>
</dbReference>
<accession>L1JFX4</accession>
<evidence type="ECO:0000313" key="5">
    <source>
        <dbReference type="EMBL" id="EKX47044.1"/>
    </source>
</evidence>
<dbReference type="KEGG" id="gtt:GUITHDRAFT_162751"/>